<accession>A0A8H6M9N0</accession>
<evidence type="ECO:0000256" key="4">
    <source>
        <dbReference type="ARBA" id="ARBA00022771"/>
    </source>
</evidence>
<dbReference type="Gene3D" id="3.30.160.60">
    <property type="entry name" value="Classic Zinc Finger"/>
    <property type="match status" value="2"/>
</dbReference>
<keyword evidence="11" id="KW-1185">Reference proteome</keyword>
<organism evidence="10 11">
    <name type="scientific">Ephemerocybe angulata</name>
    <dbReference type="NCBI Taxonomy" id="980116"/>
    <lineage>
        <taxon>Eukaryota</taxon>
        <taxon>Fungi</taxon>
        <taxon>Dikarya</taxon>
        <taxon>Basidiomycota</taxon>
        <taxon>Agaricomycotina</taxon>
        <taxon>Agaricomycetes</taxon>
        <taxon>Agaricomycetidae</taxon>
        <taxon>Agaricales</taxon>
        <taxon>Agaricineae</taxon>
        <taxon>Psathyrellaceae</taxon>
        <taxon>Ephemerocybe</taxon>
    </lineage>
</organism>
<keyword evidence="6" id="KW-0539">Nucleus</keyword>
<dbReference type="GO" id="GO:0045944">
    <property type="term" value="P:positive regulation of transcription by RNA polymerase II"/>
    <property type="evidence" value="ECO:0007669"/>
    <property type="project" value="UniProtKB-ARBA"/>
</dbReference>
<dbReference type="InterPro" id="IPR050329">
    <property type="entry name" value="GLI_C2H2-zinc-finger"/>
</dbReference>
<feature type="region of interest" description="Disordered" evidence="8">
    <location>
        <begin position="281"/>
        <end position="364"/>
    </location>
</feature>
<dbReference type="EMBL" id="JACGCI010000013">
    <property type="protein sequence ID" value="KAF6760145.1"/>
    <property type="molecule type" value="Genomic_DNA"/>
</dbReference>
<sequence length="364" mass="40357">MPSSVDKGAHRPTLPPIRDLFRDELAQHPNYGQESPQAILARLRVHDDGDDSPSHYSAESSARRYSGPASSSNFRPRASSSAHGYRYDPPPHSSSESDYPYSSPRTNYAFEPSYRAEYEQPSLQRSLSHQHIPPYSRDGEYGENRTYTRVPAHYDNSHGPYSHDPRHSHIPAHPSSRVQTVGVLRPSPWPIATGVDRGYDPNDDERTPIARYASATHAAVPPFVDEPPAAKYECQYCGKGFNRPSSLKIHLNSHTGEKPFVCPVEGCGRSFSVLSNMRRHARVHTTPSGKEKDGSSDVSDGLGMGQGTELPPPGSFGPKQGNDAKWHQRRGSIASTSSSASRRSRSESSEDEEDDERPEKRSRQ</sequence>
<dbReference type="GO" id="GO:0005634">
    <property type="term" value="C:nucleus"/>
    <property type="evidence" value="ECO:0007669"/>
    <property type="project" value="UniProtKB-SubCell"/>
</dbReference>
<reference evidence="10 11" key="1">
    <citation type="submission" date="2020-07" db="EMBL/GenBank/DDBJ databases">
        <title>Comparative genomics of pyrophilous fungi reveals a link between fire events and developmental genes.</title>
        <authorList>
            <consortium name="DOE Joint Genome Institute"/>
            <person name="Steindorff A.S."/>
            <person name="Carver A."/>
            <person name="Calhoun S."/>
            <person name="Stillman K."/>
            <person name="Liu H."/>
            <person name="Lipzen A."/>
            <person name="Pangilinan J."/>
            <person name="Labutti K."/>
            <person name="Bruns T.D."/>
            <person name="Grigoriev I.V."/>
        </authorList>
    </citation>
    <scope>NUCLEOTIDE SEQUENCE [LARGE SCALE GENOMIC DNA]</scope>
    <source>
        <strain evidence="10 11">CBS 144469</strain>
    </source>
</reference>
<evidence type="ECO:0000256" key="6">
    <source>
        <dbReference type="ARBA" id="ARBA00023242"/>
    </source>
</evidence>
<evidence type="ECO:0000256" key="7">
    <source>
        <dbReference type="PROSITE-ProRule" id="PRU00042"/>
    </source>
</evidence>
<feature type="compositionally biased region" description="Low complexity" evidence="8">
    <location>
        <begin position="331"/>
        <end position="341"/>
    </location>
</feature>
<dbReference type="PANTHER" id="PTHR19818:SF139">
    <property type="entry name" value="PAIR-RULE PROTEIN ODD-PAIRED"/>
    <property type="match status" value="1"/>
</dbReference>
<evidence type="ECO:0000313" key="10">
    <source>
        <dbReference type="EMBL" id="KAF6760145.1"/>
    </source>
</evidence>
<feature type="domain" description="C2H2-type" evidence="9">
    <location>
        <begin position="232"/>
        <end position="259"/>
    </location>
</feature>
<keyword evidence="3" id="KW-0677">Repeat</keyword>
<dbReference type="PROSITE" id="PS00028">
    <property type="entry name" value="ZINC_FINGER_C2H2_1"/>
    <property type="match status" value="2"/>
</dbReference>
<dbReference type="Proteomes" id="UP000521943">
    <property type="component" value="Unassembled WGS sequence"/>
</dbReference>
<comment type="subcellular location">
    <subcellularLocation>
        <location evidence="1">Nucleus</location>
    </subcellularLocation>
</comment>
<dbReference type="PROSITE" id="PS50157">
    <property type="entry name" value="ZINC_FINGER_C2H2_2"/>
    <property type="match status" value="2"/>
</dbReference>
<dbReference type="SUPFAM" id="SSF57667">
    <property type="entry name" value="beta-beta-alpha zinc fingers"/>
    <property type="match status" value="1"/>
</dbReference>
<evidence type="ECO:0000256" key="5">
    <source>
        <dbReference type="ARBA" id="ARBA00022833"/>
    </source>
</evidence>
<dbReference type="OrthoDB" id="6077919at2759"/>
<dbReference type="FunFam" id="3.30.160.60:FF:001102">
    <property type="entry name" value="Transcription factor IIIA"/>
    <property type="match status" value="1"/>
</dbReference>
<dbReference type="GO" id="GO:0000978">
    <property type="term" value="F:RNA polymerase II cis-regulatory region sequence-specific DNA binding"/>
    <property type="evidence" value="ECO:0007669"/>
    <property type="project" value="TreeGrafter"/>
</dbReference>
<feature type="compositionally biased region" description="Low complexity" evidence="8">
    <location>
        <begin position="68"/>
        <end position="82"/>
    </location>
</feature>
<dbReference type="FunFam" id="3.30.160.60:FF:000345">
    <property type="entry name" value="Zinc finger protein Gfi-1"/>
    <property type="match status" value="1"/>
</dbReference>
<evidence type="ECO:0000256" key="2">
    <source>
        <dbReference type="ARBA" id="ARBA00022723"/>
    </source>
</evidence>
<evidence type="ECO:0000256" key="3">
    <source>
        <dbReference type="ARBA" id="ARBA00022737"/>
    </source>
</evidence>
<evidence type="ECO:0000256" key="8">
    <source>
        <dbReference type="SAM" id="MobiDB-lite"/>
    </source>
</evidence>
<feature type="region of interest" description="Disordered" evidence="8">
    <location>
        <begin position="1"/>
        <end position="179"/>
    </location>
</feature>
<protein>
    <recommendedName>
        <fullName evidence="9">C2H2-type domain-containing protein</fullName>
    </recommendedName>
</protein>
<dbReference type="InterPro" id="IPR036236">
    <property type="entry name" value="Znf_C2H2_sf"/>
</dbReference>
<keyword evidence="5" id="KW-0862">Zinc</keyword>
<keyword evidence="2" id="KW-0479">Metal-binding</keyword>
<comment type="caution">
    <text evidence="10">The sequence shown here is derived from an EMBL/GenBank/DDBJ whole genome shotgun (WGS) entry which is preliminary data.</text>
</comment>
<gene>
    <name evidence="10" type="ORF">DFP72DRAFT_97658</name>
</gene>
<dbReference type="InterPro" id="IPR013087">
    <property type="entry name" value="Znf_C2H2_type"/>
</dbReference>
<dbReference type="SMART" id="SM00355">
    <property type="entry name" value="ZnF_C2H2"/>
    <property type="match status" value="2"/>
</dbReference>
<feature type="compositionally biased region" description="Low complexity" evidence="8">
    <location>
        <begin position="93"/>
        <end position="104"/>
    </location>
</feature>
<evidence type="ECO:0000259" key="9">
    <source>
        <dbReference type="PROSITE" id="PS50157"/>
    </source>
</evidence>
<keyword evidence="4 7" id="KW-0863">Zinc-finger</keyword>
<dbReference type="AlphaFoldDB" id="A0A8H6M9N0"/>
<dbReference type="PANTHER" id="PTHR19818">
    <property type="entry name" value="ZINC FINGER PROTEIN ZIC AND GLI"/>
    <property type="match status" value="1"/>
</dbReference>
<evidence type="ECO:0000313" key="11">
    <source>
        <dbReference type="Proteomes" id="UP000521943"/>
    </source>
</evidence>
<dbReference type="GO" id="GO:0000981">
    <property type="term" value="F:DNA-binding transcription factor activity, RNA polymerase II-specific"/>
    <property type="evidence" value="ECO:0007669"/>
    <property type="project" value="TreeGrafter"/>
</dbReference>
<dbReference type="Pfam" id="PF00096">
    <property type="entry name" value="zf-C2H2"/>
    <property type="match status" value="2"/>
</dbReference>
<feature type="domain" description="C2H2-type" evidence="9">
    <location>
        <begin position="260"/>
        <end position="289"/>
    </location>
</feature>
<name>A0A8H6M9N0_9AGAR</name>
<proteinExistence type="predicted"/>
<dbReference type="GO" id="GO:0008270">
    <property type="term" value="F:zinc ion binding"/>
    <property type="evidence" value="ECO:0007669"/>
    <property type="project" value="UniProtKB-KW"/>
</dbReference>
<evidence type="ECO:0000256" key="1">
    <source>
        <dbReference type="ARBA" id="ARBA00004123"/>
    </source>
</evidence>